<evidence type="ECO:0000313" key="3">
    <source>
        <dbReference type="EMBL" id="GAA4720617.1"/>
    </source>
</evidence>
<name>A0ABP8Y422_9MICO</name>
<dbReference type="PANTHER" id="PTHR35908:SF1">
    <property type="entry name" value="CONSERVED PROTEIN"/>
    <property type="match status" value="1"/>
</dbReference>
<dbReference type="InterPro" id="IPR029068">
    <property type="entry name" value="Glyas_Bleomycin-R_OHBP_Dase"/>
</dbReference>
<accession>A0ABP8Y422</accession>
<keyword evidence="4" id="KW-1185">Reference proteome</keyword>
<feature type="domain" description="Glyoxalase-like" evidence="2">
    <location>
        <begin position="132"/>
        <end position="260"/>
    </location>
</feature>
<evidence type="ECO:0000256" key="1">
    <source>
        <dbReference type="SAM" id="MobiDB-lite"/>
    </source>
</evidence>
<dbReference type="InterPro" id="IPR041581">
    <property type="entry name" value="Glyoxalase_6"/>
</dbReference>
<sequence length="262" mass="27277">MASDLDALVFDANDPAGLATFWAGVLGRQVDAGGTVVVPGTPTEFAIRFVPTTAPKDVPNQMHFDLTSSSLQDQQETVARALELGGRHLDIGQGPEVDHVVLADPEGNEFCVIEPGNNFLAGCGTIGALSSDGSQAVGYFWSEALGWPLVWDQDEETAIQSPRGGSKISWGGPPVRPKTSRNRLHLHLVPSDGGAADEEVARLVALGATRPDEDDASRAGEDASGAGDDAARAGEDPAAAACRADGWTPLLDPDGNELCVRG</sequence>
<dbReference type="Gene3D" id="3.10.180.10">
    <property type="entry name" value="2,3-Dihydroxybiphenyl 1,2-Dioxygenase, domain 1"/>
    <property type="match status" value="2"/>
</dbReference>
<feature type="region of interest" description="Disordered" evidence="1">
    <location>
        <begin position="159"/>
        <end position="180"/>
    </location>
</feature>
<dbReference type="PANTHER" id="PTHR35908">
    <property type="entry name" value="HYPOTHETICAL FUSION PROTEIN"/>
    <property type="match status" value="1"/>
</dbReference>
<dbReference type="Proteomes" id="UP001500556">
    <property type="component" value="Unassembled WGS sequence"/>
</dbReference>
<comment type="caution">
    <text evidence="3">The sequence shown here is derived from an EMBL/GenBank/DDBJ whole genome shotgun (WGS) entry which is preliminary data.</text>
</comment>
<proteinExistence type="predicted"/>
<feature type="region of interest" description="Disordered" evidence="1">
    <location>
        <begin position="208"/>
        <end position="262"/>
    </location>
</feature>
<evidence type="ECO:0000259" key="2">
    <source>
        <dbReference type="Pfam" id="PF18029"/>
    </source>
</evidence>
<feature type="domain" description="Glyoxalase-like" evidence="2">
    <location>
        <begin position="8"/>
        <end position="113"/>
    </location>
</feature>
<dbReference type="SUPFAM" id="SSF54593">
    <property type="entry name" value="Glyoxalase/Bleomycin resistance protein/Dihydroxybiphenyl dioxygenase"/>
    <property type="match status" value="2"/>
</dbReference>
<reference evidence="4" key="1">
    <citation type="journal article" date="2019" name="Int. J. Syst. Evol. Microbiol.">
        <title>The Global Catalogue of Microorganisms (GCM) 10K type strain sequencing project: providing services to taxonomists for standard genome sequencing and annotation.</title>
        <authorList>
            <consortium name="The Broad Institute Genomics Platform"/>
            <consortium name="The Broad Institute Genome Sequencing Center for Infectious Disease"/>
            <person name="Wu L."/>
            <person name="Ma J."/>
        </authorList>
    </citation>
    <scope>NUCLEOTIDE SEQUENCE [LARGE SCALE GENOMIC DNA]</scope>
    <source>
        <strain evidence="4">JCM 18961</strain>
    </source>
</reference>
<dbReference type="RefSeq" id="WP_345502569.1">
    <property type="nucleotide sequence ID" value="NZ_BAABLO010000004.1"/>
</dbReference>
<organism evidence="3 4">
    <name type="scientific">Pedococcus ginsenosidimutans</name>
    <dbReference type="NCBI Taxonomy" id="490570"/>
    <lineage>
        <taxon>Bacteria</taxon>
        <taxon>Bacillati</taxon>
        <taxon>Actinomycetota</taxon>
        <taxon>Actinomycetes</taxon>
        <taxon>Micrococcales</taxon>
        <taxon>Intrasporangiaceae</taxon>
        <taxon>Pedococcus</taxon>
    </lineage>
</organism>
<dbReference type="EMBL" id="BAABLO010000004">
    <property type="protein sequence ID" value="GAA4720617.1"/>
    <property type="molecule type" value="Genomic_DNA"/>
</dbReference>
<dbReference type="Pfam" id="PF18029">
    <property type="entry name" value="Glyoxalase_6"/>
    <property type="match status" value="2"/>
</dbReference>
<protein>
    <submittedName>
        <fullName evidence="3">VOC family protein</fullName>
    </submittedName>
</protein>
<feature type="compositionally biased region" description="Low complexity" evidence="1">
    <location>
        <begin position="236"/>
        <end position="246"/>
    </location>
</feature>
<gene>
    <name evidence="3" type="ORF">GCM10025782_17700</name>
</gene>
<evidence type="ECO:0000313" key="4">
    <source>
        <dbReference type="Proteomes" id="UP001500556"/>
    </source>
</evidence>